<evidence type="ECO:0000256" key="9">
    <source>
        <dbReference type="ARBA" id="ARBA00023049"/>
    </source>
</evidence>
<dbReference type="Proteomes" id="UP000198362">
    <property type="component" value="Unassembled WGS sequence"/>
</dbReference>
<dbReference type="AlphaFoldDB" id="A0A239JZA4"/>
<dbReference type="Pfam" id="PF02128">
    <property type="entry name" value="Peptidase_M36"/>
    <property type="match status" value="1"/>
</dbReference>
<dbReference type="PANTHER" id="PTHR33478">
    <property type="entry name" value="EXTRACELLULAR METALLOPROTEINASE MEP"/>
    <property type="match status" value="1"/>
</dbReference>
<evidence type="ECO:0000256" key="3">
    <source>
        <dbReference type="ARBA" id="ARBA00006006"/>
    </source>
</evidence>
<evidence type="ECO:0000256" key="2">
    <source>
        <dbReference type="ARBA" id="ARBA00004613"/>
    </source>
</evidence>
<comment type="similarity">
    <text evidence="3">Belongs to the peptidase M36 family.</text>
</comment>
<dbReference type="SUPFAM" id="SSF55486">
    <property type="entry name" value="Metalloproteases ('zincins'), catalytic domain"/>
    <property type="match status" value="1"/>
</dbReference>
<keyword evidence="5" id="KW-0645">Protease</keyword>
<evidence type="ECO:0000256" key="1">
    <source>
        <dbReference type="ARBA" id="ARBA00001947"/>
    </source>
</evidence>
<evidence type="ECO:0000256" key="8">
    <source>
        <dbReference type="ARBA" id="ARBA00022833"/>
    </source>
</evidence>
<evidence type="ECO:0000256" key="11">
    <source>
        <dbReference type="SAM" id="MobiDB-lite"/>
    </source>
</evidence>
<dbReference type="GO" id="GO:0005615">
    <property type="term" value="C:extracellular space"/>
    <property type="evidence" value="ECO:0007669"/>
    <property type="project" value="InterPro"/>
</dbReference>
<organism evidence="13 14">
    <name type="scientific">Asanoa hainanensis</name>
    <dbReference type="NCBI Taxonomy" id="560556"/>
    <lineage>
        <taxon>Bacteria</taxon>
        <taxon>Bacillati</taxon>
        <taxon>Actinomycetota</taxon>
        <taxon>Actinomycetes</taxon>
        <taxon>Micromonosporales</taxon>
        <taxon>Micromonosporaceae</taxon>
        <taxon>Asanoa</taxon>
    </lineage>
</organism>
<dbReference type="Gene3D" id="3.10.170.10">
    <property type="match status" value="1"/>
</dbReference>
<evidence type="ECO:0000313" key="14">
    <source>
        <dbReference type="Proteomes" id="UP000198362"/>
    </source>
</evidence>
<feature type="chain" id="PRO_5038463778" evidence="12">
    <location>
        <begin position="18"/>
        <end position="972"/>
    </location>
</feature>
<keyword evidence="4" id="KW-0964">Secreted</keyword>
<comment type="subcellular location">
    <subcellularLocation>
        <location evidence="2">Secreted</location>
    </subcellularLocation>
</comment>
<keyword evidence="12" id="KW-0732">Signal</keyword>
<feature type="compositionally biased region" description="Low complexity" evidence="11">
    <location>
        <begin position="16"/>
        <end position="29"/>
    </location>
</feature>
<evidence type="ECO:0000256" key="12">
    <source>
        <dbReference type="SAM" id="SignalP"/>
    </source>
</evidence>
<keyword evidence="9" id="KW-0482">Metalloprotease</keyword>
<evidence type="ECO:0000256" key="6">
    <source>
        <dbReference type="ARBA" id="ARBA00022723"/>
    </source>
</evidence>
<dbReference type="GO" id="GO:0008270">
    <property type="term" value="F:zinc ion binding"/>
    <property type="evidence" value="ECO:0007669"/>
    <property type="project" value="InterPro"/>
</dbReference>
<evidence type="ECO:0000256" key="7">
    <source>
        <dbReference type="ARBA" id="ARBA00022801"/>
    </source>
</evidence>
<keyword evidence="6" id="KW-0479">Metal-binding</keyword>
<evidence type="ECO:0000313" key="13">
    <source>
        <dbReference type="EMBL" id="SNT11357.1"/>
    </source>
</evidence>
<dbReference type="InterPro" id="IPR050371">
    <property type="entry name" value="Fungal_virulence_M36"/>
</dbReference>
<feature type="region of interest" description="Disordered" evidence="11">
    <location>
        <begin position="16"/>
        <end position="63"/>
    </location>
</feature>
<feature type="compositionally biased region" description="Basic and acidic residues" evidence="11">
    <location>
        <begin position="39"/>
        <end position="50"/>
    </location>
</feature>
<protein>
    <submittedName>
        <fullName evidence="13">Fungalysin metallopeptidase (M36)</fullName>
    </submittedName>
</protein>
<keyword evidence="8" id="KW-0862">Zinc</keyword>
<dbReference type="GO" id="GO:0004222">
    <property type="term" value="F:metalloendopeptidase activity"/>
    <property type="evidence" value="ECO:0007669"/>
    <property type="project" value="InterPro"/>
</dbReference>
<accession>A0A239JZA4</accession>
<proteinExistence type="inferred from homology"/>
<gene>
    <name evidence="13" type="ORF">SAMN05421812_103222</name>
</gene>
<comment type="cofactor">
    <cofactor evidence="1">
        <name>Zn(2+)</name>
        <dbReference type="ChEBI" id="CHEBI:29105"/>
    </cofactor>
</comment>
<keyword evidence="14" id="KW-1185">Reference proteome</keyword>
<dbReference type="GO" id="GO:0006508">
    <property type="term" value="P:proteolysis"/>
    <property type="evidence" value="ECO:0007669"/>
    <property type="project" value="UniProtKB-KW"/>
</dbReference>
<feature type="signal peptide" evidence="12">
    <location>
        <begin position="1"/>
        <end position="17"/>
    </location>
</feature>
<dbReference type="InterPro" id="IPR027268">
    <property type="entry name" value="Peptidase_M4/M1_CTD_sf"/>
</dbReference>
<keyword evidence="10" id="KW-0865">Zymogen</keyword>
<sequence>MLLTAAVLVLASGAAGGAARQAPQQQRGPSDGGVVVQGDHADSRDKDNRRGAVAPTSAQRDRAARTHARATFNDLGTTAVLSPTDRALATGLSADPVAAVREYVAANRDLLGLSESGAAALEPLTVRPMGEGAVVVLRQRFGDLPAGHDGILSVGVRAGSVWHVSSSLARDGGAPEPATLSAADAERIAIADAAAPGARVMRTDLVAVPTADRGARSAYQVVLVASGAEPVGYSTYVDARDGGVLVREDLVDHHDDADDNPRWQVFPHAPRVDYSSTDTRVDWCWTSARGCDEVVGTPASPLPWDVDPATGLSTNTTRGNNAIAVHNWNSADPFTVGTETATPSATRDYSYPWTNQWYERGCDPSVFTSPERNDIDAARANLFGMHNRMHDWTYHLGFTEQAWNMQGDNFGKGGLGNDFEQGNAQAGGIAGGFPGFAARDNANQITPPEGTAPITNMYLWQSIPGTFYAPCVDGDYDMSVIAHEYGHAVTGRMIAGPNMGLSSPQGMSESWSDQLAMEYAYEYGYAPSGIRGYTIGQYVTSDPIAGIRNYNMSQSPLNYSSVDYDFVGLQVHASGEVWTATNFDIRAAMMKRYGSGNAAIQKACANGTRAVTSCPGNRRWIQLVFDSYLLMAVSGVSMVDSRDALLAADNIRFGGANQDLLWNAFAKRGLGSGATSAGPADVNPVPSFESPHATEARVQFKPIALGNGTGALENAKLYVGRYQARAVPVADTDAATPLGNEVRLVPGSYEFVVQAPGRGLARVGPITVKAGQTVPLPVVMLPNVASASAGAVATGDGVNQARLIDEDESTNWASLNSPVAGKQVTVDLAGGPQLVSRVNVSAMLRPAIAGDPDAGGQNRFSALRQFKVSACTARGTVTCADAADFRSVYTSPKDAFPSVAPRPRAPELIFESFRIPLTLATHLRFEVVTNQCTGAPDYAGEQDQDPQFTTDCAAGSIQDDFVRAAEFQAFLA</sequence>
<dbReference type="InterPro" id="IPR001842">
    <property type="entry name" value="Peptidase_M36"/>
</dbReference>
<dbReference type="Gene3D" id="1.10.390.10">
    <property type="entry name" value="Neutral Protease Domain 2"/>
    <property type="match status" value="1"/>
</dbReference>
<reference evidence="13 14" key="1">
    <citation type="submission" date="2017-06" db="EMBL/GenBank/DDBJ databases">
        <authorList>
            <person name="Kim H.J."/>
            <person name="Triplett B.A."/>
        </authorList>
    </citation>
    <scope>NUCLEOTIDE SEQUENCE [LARGE SCALE GENOMIC DNA]</scope>
    <source>
        <strain evidence="13 14">CGMCC 4.5593</strain>
    </source>
</reference>
<name>A0A239JZA4_9ACTN</name>
<evidence type="ECO:0000256" key="4">
    <source>
        <dbReference type="ARBA" id="ARBA00022525"/>
    </source>
</evidence>
<evidence type="ECO:0000256" key="5">
    <source>
        <dbReference type="ARBA" id="ARBA00022670"/>
    </source>
</evidence>
<dbReference type="PANTHER" id="PTHR33478:SF1">
    <property type="entry name" value="EXTRACELLULAR METALLOPROTEINASE MEP"/>
    <property type="match status" value="1"/>
</dbReference>
<dbReference type="EMBL" id="FZPH01000003">
    <property type="protein sequence ID" value="SNT11357.1"/>
    <property type="molecule type" value="Genomic_DNA"/>
</dbReference>
<evidence type="ECO:0000256" key="10">
    <source>
        <dbReference type="ARBA" id="ARBA00023145"/>
    </source>
</evidence>
<keyword evidence="7" id="KW-0378">Hydrolase</keyword>